<dbReference type="Proteomes" id="UP001597041">
    <property type="component" value="Unassembled WGS sequence"/>
</dbReference>
<evidence type="ECO:0000313" key="2">
    <source>
        <dbReference type="Proteomes" id="UP001597041"/>
    </source>
</evidence>
<gene>
    <name evidence="1" type="ORF">ACFQ19_13430</name>
</gene>
<evidence type="ECO:0000313" key="1">
    <source>
        <dbReference type="EMBL" id="MFD1067026.1"/>
    </source>
</evidence>
<dbReference type="RefSeq" id="WP_379592906.1">
    <property type="nucleotide sequence ID" value="NZ_JBHTKK010000017.1"/>
</dbReference>
<organism evidence="1 2">
    <name type="scientific">Oceanobacillus locisalsi</name>
    <dbReference type="NCBI Taxonomy" id="546107"/>
    <lineage>
        <taxon>Bacteria</taxon>
        <taxon>Bacillati</taxon>
        <taxon>Bacillota</taxon>
        <taxon>Bacilli</taxon>
        <taxon>Bacillales</taxon>
        <taxon>Bacillaceae</taxon>
        <taxon>Oceanobacillus</taxon>
    </lineage>
</organism>
<reference evidence="2" key="1">
    <citation type="journal article" date="2019" name="Int. J. Syst. Evol. Microbiol.">
        <title>The Global Catalogue of Microorganisms (GCM) 10K type strain sequencing project: providing services to taxonomists for standard genome sequencing and annotation.</title>
        <authorList>
            <consortium name="The Broad Institute Genomics Platform"/>
            <consortium name="The Broad Institute Genome Sequencing Center for Infectious Disease"/>
            <person name="Wu L."/>
            <person name="Ma J."/>
        </authorList>
    </citation>
    <scope>NUCLEOTIDE SEQUENCE [LARGE SCALE GENOMIC DNA]</scope>
    <source>
        <strain evidence="2">CCUG 56608</strain>
    </source>
</reference>
<accession>A0ABW3NKS5</accession>
<protein>
    <submittedName>
        <fullName evidence="1">Uncharacterized protein</fullName>
    </submittedName>
</protein>
<sequence>MEIGAVEFLTIEKIISVLRRAKELSIQENGLRVAVEVRDKEEKKLVI</sequence>
<proteinExistence type="predicted"/>
<keyword evidence="2" id="KW-1185">Reference proteome</keyword>
<name>A0ABW3NKS5_9BACI</name>
<comment type="caution">
    <text evidence="1">The sequence shown here is derived from an EMBL/GenBank/DDBJ whole genome shotgun (WGS) entry which is preliminary data.</text>
</comment>
<dbReference type="EMBL" id="JBHTKK010000017">
    <property type="protein sequence ID" value="MFD1067026.1"/>
    <property type="molecule type" value="Genomic_DNA"/>
</dbReference>